<protein>
    <submittedName>
        <fullName evidence="1">Uncharacterized protein</fullName>
    </submittedName>
</protein>
<keyword evidence="2" id="KW-1185">Reference proteome</keyword>
<evidence type="ECO:0000313" key="1">
    <source>
        <dbReference type="EMBL" id="KIK42399.1"/>
    </source>
</evidence>
<dbReference type="EMBL" id="KN835240">
    <property type="protein sequence ID" value="KIK42399.1"/>
    <property type="molecule type" value="Genomic_DNA"/>
</dbReference>
<organism evidence="1 2">
    <name type="scientific">Suillus luteus UH-Slu-Lm8-n1</name>
    <dbReference type="NCBI Taxonomy" id="930992"/>
    <lineage>
        <taxon>Eukaryota</taxon>
        <taxon>Fungi</taxon>
        <taxon>Dikarya</taxon>
        <taxon>Basidiomycota</taxon>
        <taxon>Agaricomycotina</taxon>
        <taxon>Agaricomycetes</taxon>
        <taxon>Agaricomycetidae</taxon>
        <taxon>Boletales</taxon>
        <taxon>Suillineae</taxon>
        <taxon>Suillaceae</taxon>
        <taxon>Suillus</taxon>
    </lineage>
</organism>
<proteinExistence type="predicted"/>
<accession>A0A0D0AX57</accession>
<reference evidence="1 2" key="1">
    <citation type="submission" date="2014-04" db="EMBL/GenBank/DDBJ databases">
        <authorList>
            <consortium name="DOE Joint Genome Institute"/>
            <person name="Kuo A."/>
            <person name="Ruytinx J."/>
            <person name="Rineau F."/>
            <person name="Colpaert J."/>
            <person name="Kohler A."/>
            <person name="Nagy L.G."/>
            <person name="Floudas D."/>
            <person name="Copeland A."/>
            <person name="Barry K.W."/>
            <person name="Cichocki N."/>
            <person name="Veneault-Fourrey C."/>
            <person name="LaButti K."/>
            <person name="Lindquist E.A."/>
            <person name="Lipzen A."/>
            <person name="Lundell T."/>
            <person name="Morin E."/>
            <person name="Murat C."/>
            <person name="Sun H."/>
            <person name="Tunlid A."/>
            <person name="Henrissat B."/>
            <person name="Grigoriev I.V."/>
            <person name="Hibbett D.S."/>
            <person name="Martin F."/>
            <person name="Nordberg H.P."/>
            <person name="Cantor M.N."/>
            <person name="Hua S.X."/>
        </authorList>
    </citation>
    <scope>NUCLEOTIDE SEQUENCE [LARGE SCALE GENOMIC DNA]</scope>
    <source>
        <strain evidence="1 2">UH-Slu-Lm8-n1</strain>
    </source>
</reference>
<dbReference type="AlphaFoldDB" id="A0A0D0AX57"/>
<reference evidence="2" key="2">
    <citation type="submission" date="2015-01" db="EMBL/GenBank/DDBJ databases">
        <title>Evolutionary Origins and Diversification of the Mycorrhizal Mutualists.</title>
        <authorList>
            <consortium name="DOE Joint Genome Institute"/>
            <consortium name="Mycorrhizal Genomics Consortium"/>
            <person name="Kohler A."/>
            <person name="Kuo A."/>
            <person name="Nagy L.G."/>
            <person name="Floudas D."/>
            <person name="Copeland A."/>
            <person name="Barry K.W."/>
            <person name="Cichocki N."/>
            <person name="Veneault-Fourrey C."/>
            <person name="LaButti K."/>
            <person name="Lindquist E.A."/>
            <person name="Lipzen A."/>
            <person name="Lundell T."/>
            <person name="Morin E."/>
            <person name="Murat C."/>
            <person name="Riley R."/>
            <person name="Ohm R."/>
            <person name="Sun H."/>
            <person name="Tunlid A."/>
            <person name="Henrissat B."/>
            <person name="Grigoriev I.V."/>
            <person name="Hibbett D.S."/>
            <person name="Martin F."/>
        </authorList>
    </citation>
    <scope>NUCLEOTIDE SEQUENCE [LARGE SCALE GENOMIC DNA]</scope>
    <source>
        <strain evidence="2">UH-Slu-Lm8-n1</strain>
    </source>
</reference>
<dbReference type="InParanoid" id="A0A0D0AX57"/>
<dbReference type="HOGENOM" id="CLU_987566_0_0_1"/>
<sequence>MHCFIDHHHPPPITIISDITELFELCFWVWNALQCPMAMGGSGNLMAAPTESFDHASDDIHQSRSPHPLICMGTTAIYFRLRLGSGETAMEGGRIARNGDPRGPLLEYDTLGSDISLMYLAKYRCNRRQSVKQELSSVATSLSPRHPRTHMSTGDLVEPVILLLASGEIRHSQAGHWRIMVGGGNGLPQFPRFFEKGKEQDILEVPGKVAPRSLNYISIEVAPVLNTHSVPGTNAIQGLEYAGKPGCTIPHGTLGTLSVQVNIVRALDFLKRQNPVASDNAD</sequence>
<name>A0A0D0AX57_9AGAM</name>
<evidence type="ECO:0000313" key="2">
    <source>
        <dbReference type="Proteomes" id="UP000054485"/>
    </source>
</evidence>
<dbReference type="Proteomes" id="UP000054485">
    <property type="component" value="Unassembled WGS sequence"/>
</dbReference>
<gene>
    <name evidence="1" type="ORF">CY34DRAFT_106897</name>
</gene>